<name>A0A9N7UXS0_PLEPL</name>
<keyword evidence="3" id="KW-1185">Reference proteome</keyword>
<accession>A0A9N7UXS0</accession>
<reference evidence="2" key="1">
    <citation type="submission" date="2020-03" db="EMBL/GenBank/DDBJ databases">
        <authorList>
            <person name="Weist P."/>
        </authorList>
    </citation>
    <scope>NUCLEOTIDE SEQUENCE</scope>
</reference>
<evidence type="ECO:0000256" key="1">
    <source>
        <dbReference type="SAM" id="MobiDB-lite"/>
    </source>
</evidence>
<feature type="compositionally biased region" description="Basic residues" evidence="1">
    <location>
        <begin position="86"/>
        <end position="95"/>
    </location>
</feature>
<proteinExistence type="predicted"/>
<feature type="region of interest" description="Disordered" evidence="1">
    <location>
        <begin position="84"/>
        <end position="104"/>
    </location>
</feature>
<protein>
    <submittedName>
        <fullName evidence="2">Uncharacterized protein</fullName>
    </submittedName>
</protein>
<evidence type="ECO:0000313" key="2">
    <source>
        <dbReference type="EMBL" id="CAB1438958.1"/>
    </source>
</evidence>
<comment type="caution">
    <text evidence="2">The sequence shown here is derived from an EMBL/GenBank/DDBJ whole genome shotgun (WGS) entry which is preliminary data.</text>
</comment>
<dbReference type="AlphaFoldDB" id="A0A9N7UXS0"/>
<gene>
    <name evidence="2" type="ORF">PLEPLA_LOCUS26815</name>
</gene>
<organism evidence="2 3">
    <name type="scientific">Pleuronectes platessa</name>
    <name type="common">European plaice</name>
    <dbReference type="NCBI Taxonomy" id="8262"/>
    <lineage>
        <taxon>Eukaryota</taxon>
        <taxon>Metazoa</taxon>
        <taxon>Chordata</taxon>
        <taxon>Craniata</taxon>
        <taxon>Vertebrata</taxon>
        <taxon>Euteleostomi</taxon>
        <taxon>Actinopterygii</taxon>
        <taxon>Neopterygii</taxon>
        <taxon>Teleostei</taxon>
        <taxon>Neoteleostei</taxon>
        <taxon>Acanthomorphata</taxon>
        <taxon>Carangaria</taxon>
        <taxon>Pleuronectiformes</taxon>
        <taxon>Pleuronectoidei</taxon>
        <taxon>Pleuronectidae</taxon>
        <taxon>Pleuronectes</taxon>
    </lineage>
</organism>
<dbReference type="Proteomes" id="UP001153269">
    <property type="component" value="Unassembled WGS sequence"/>
</dbReference>
<sequence length="145" mass="15451">MAEFGEDGRLPPLHLGDSAVPLDEAAAAGKTHCEVSILNGDCGISDNMVGSPGACQAGLEAANTSVGPADAKHEIPRRSSIIKDGSRHRKERKKTVSFSSMPTEKKISSASDCINAMVDGSELKKVRSNSRIYHRYFSSMLTCSL</sequence>
<dbReference type="EMBL" id="CADEAL010002223">
    <property type="protein sequence ID" value="CAB1438958.1"/>
    <property type="molecule type" value="Genomic_DNA"/>
</dbReference>
<evidence type="ECO:0000313" key="3">
    <source>
        <dbReference type="Proteomes" id="UP001153269"/>
    </source>
</evidence>